<protein>
    <submittedName>
        <fullName evidence="1">Uncharacterized protein</fullName>
    </submittedName>
</protein>
<organism evidence="1 2">
    <name type="scientific">Sutterella seckii</name>
    <dbReference type="NCBI Taxonomy" id="1944635"/>
    <lineage>
        <taxon>Bacteria</taxon>
        <taxon>Pseudomonadati</taxon>
        <taxon>Pseudomonadota</taxon>
        <taxon>Betaproteobacteria</taxon>
        <taxon>Burkholderiales</taxon>
        <taxon>Sutterellaceae</taxon>
        <taxon>Sutterella</taxon>
    </lineage>
</organism>
<keyword evidence="2" id="KW-1185">Reference proteome</keyword>
<evidence type="ECO:0000313" key="2">
    <source>
        <dbReference type="Proteomes" id="UP000469462"/>
    </source>
</evidence>
<gene>
    <name evidence="1" type="ORF">GBM96_06775</name>
</gene>
<reference evidence="1 2" key="1">
    <citation type="submission" date="2019-10" db="EMBL/GenBank/DDBJ databases">
        <title>Genome diversity of Sutterella seckii.</title>
        <authorList>
            <person name="Chaplin A.V."/>
            <person name="Sokolova S.R."/>
            <person name="Mosin K.A."/>
            <person name="Ivanova E.L."/>
            <person name="Kochetkova T.O."/>
            <person name="Goltsov A.Y."/>
            <person name="Trofimov D.Y."/>
            <person name="Efimov B.A."/>
        </authorList>
    </citation>
    <scope>NUCLEOTIDE SEQUENCE [LARGE SCALE GENOMIC DNA]</scope>
    <source>
        <strain evidence="1 2">ASD3426</strain>
    </source>
</reference>
<dbReference type="Proteomes" id="UP000469462">
    <property type="component" value="Unassembled WGS sequence"/>
</dbReference>
<sequence length="97" mass="10709">MRSFKKTPKELGAAALPIDQFRKFLFSEAPFTNLKTGINPQNMTRFRKQKYAMGENPDAAPDESGRTFRVGRAGFFPEAAGVASVLLKTFPGQQLVA</sequence>
<dbReference type="RefSeq" id="WP_139689035.1">
    <property type="nucleotide sequence ID" value="NZ_WEHW01000020.1"/>
</dbReference>
<dbReference type="EMBL" id="WEHW01000020">
    <property type="protein sequence ID" value="KAB7651150.1"/>
    <property type="molecule type" value="Genomic_DNA"/>
</dbReference>
<accession>A0AAI9SD34</accession>
<comment type="caution">
    <text evidence="1">The sequence shown here is derived from an EMBL/GenBank/DDBJ whole genome shotgun (WGS) entry which is preliminary data.</text>
</comment>
<dbReference type="AlphaFoldDB" id="A0AAI9SD34"/>
<proteinExistence type="predicted"/>
<evidence type="ECO:0000313" key="1">
    <source>
        <dbReference type="EMBL" id="KAB7651150.1"/>
    </source>
</evidence>
<name>A0AAI9SD34_9BURK</name>